<gene>
    <name evidence="3" type="ORF">GCM10023086_68550</name>
</gene>
<reference evidence="4" key="1">
    <citation type="journal article" date="2019" name="Int. J. Syst. Evol. Microbiol.">
        <title>The Global Catalogue of Microorganisms (GCM) 10K type strain sequencing project: providing services to taxonomists for standard genome sequencing and annotation.</title>
        <authorList>
            <consortium name="The Broad Institute Genomics Platform"/>
            <consortium name="The Broad Institute Genome Sequencing Center for Infectious Disease"/>
            <person name="Wu L."/>
            <person name="Ma J."/>
        </authorList>
    </citation>
    <scope>NUCLEOTIDE SEQUENCE [LARGE SCALE GENOMIC DNA]</scope>
    <source>
        <strain evidence="4">JCM 31290</strain>
    </source>
</reference>
<evidence type="ECO:0000313" key="3">
    <source>
        <dbReference type="EMBL" id="GAA4335791.1"/>
    </source>
</evidence>
<dbReference type="Proteomes" id="UP001501115">
    <property type="component" value="Unassembled WGS sequence"/>
</dbReference>
<keyword evidence="3" id="KW-0489">Methyltransferase</keyword>
<dbReference type="GO" id="GO:0008168">
    <property type="term" value="F:methyltransferase activity"/>
    <property type="evidence" value="ECO:0007669"/>
    <property type="project" value="UniProtKB-KW"/>
</dbReference>
<dbReference type="PANTHER" id="PTHR43861:SF1">
    <property type="entry name" value="TRANS-ACONITATE 2-METHYLTRANSFERASE"/>
    <property type="match status" value="1"/>
</dbReference>
<dbReference type="InterPro" id="IPR013217">
    <property type="entry name" value="Methyltransf_12"/>
</dbReference>
<evidence type="ECO:0000259" key="2">
    <source>
        <dbReference type="Pfam" id="PF08242"/>
    </source>
</evidence>
<organism evidence="3 4">
    <name type="scientific">Streptomyces venetus</name>
    <dbReference type="NCBI Taxonomy" id="1701086"/>
    <lineage>
        <taxon>Bacteria</taxon>
        <taxon>Bacillati</taxon>
        <taxon>Actinomycetota</taxon>
        <taxon>Actinomycetes</taxon>
        <taxon>Kitasatosporales</taxon>
        <taxon>Streptomycetaceae</taxon>
        <taxon>Streptomyces</taxon>
    </lineage>
</organism>
<evidence type="ECO:0000313" key="4">
    <source>
        <dbReference type="Proteomes" id="UP001501115"/>
    </source>
</evidence>
<dbReference type="InterPro" id="IPR029063">
    <property type="entry name" value="SAM-dependent_MTases_sf"/>
</dbReference>
<dbReference type="CDD" id="cd02440">
    <property type="entry name" value="AdoMet_MTases"/>
    <property type="match status" value="1"/>
</dbReference>
<dbReference type="GO" id="GO:0032259">
    <property type="term" value="P:methylation"/>
    <property type="evidence" value="ECO:0007669"/>
    <property type="project" value="UniProtKB-KW"/>
</dbReference>
<keyword evidence="3" id="KW-0808">Transferase</keyword>
<dbReference type="Gene3D" id="3.40.50.150">
    <property type="entry name" value="Vaccinia Virus protein VP39"/>
    <property type="match status" value="1"/>
</dbReference>
<dbReference type="SUPFAM" id="SSF53335">
    <property type="entry name" value="S-adenosyl-L-methionine-dependent methyltransferases"/>
    <property type="match status" value="1"/>
</dbReference>
<evidence type="ECO:0000256" key="1">
    <source>
        <dbReference type="SAM" id="MobiDB-lite"/>
    </source>
</evidence>
<dbReference type="PANTHER" id="PTHR43861">
    <property type="entry name" value="TRANS-ACONITATE 2-METHYLTRANSFERASE-RELATED"/>
    <property type="match status" value="1"/>
</dbReference>
<accession>A0ABP8H8A2</accession>
<dbReference type="Pfam" id="PF08242">
    <property type="entry name" value="Methyltransf_12"/>
    <property type="match status" value="1"/>
</dbReference>
<proteinExistence type="predicted"/>
<sequence length="275" mass="28829">MPLLRDADLAGAFDHAARSYDTLVAANPGYHAHLRRSARRLGLPPDGGGLRLLDLGCGTGASTAALAAVLPGADITAVDASAGMLRRASGRPWGRAVRFVHAPVERLDEAGVSGPFDAVFAAYLLRNVADPDAVLATAHRLLAPGGRLAVHEYALSGRAAHRAVWSAVCGGLVLPVATLLGDGPLYRHLWRSVVGFDTAGALGRRVERAGFERVRVLPLPGWQTGITHTVVARRPATNRWQAQADDGVGVGEAMGARPRPVRGASAEPRGGRDPR</sequence>
<name>A0ABP8H8A2_9ACTN</name>
<comment type="caution">
    <text evidence="3">The sequence shown here is derived from an EMBL/GenBank/DDBJ whole genome shotgun (WGS) entry which is preliminary data.</text>
</comment>
<dbReference type="EMBL" id="BAABET010000013">
    <property type="protein sequence ID" value="GAA4335791.1"/>
    <property type="molecule type" value="Genomic_DNA"/>
</dbReference>
<protein>
    <submittedName>
        <fullName evidence="3">Class I SAM-dependent methyltransferase</fullName>
    </submittedName>
</protein>
<feature type="domain" description="Methyltransferase type 12" evidence="2">
    <location>
        <begin position="53"/>
        <end position="148"/>
    </location>
</feature>
<dbReference type="RefSeq" id="WP_345665628.1">
    <property type="nucleotide sequence ID" value="NZ_BAABET010000013.1"/>
</dbReference>
<feature type="region of interest" description="Disordered" evidence="1">
    <location>
        <begin position="244"/>
        <end position="275"/>
    </location>
</feature>
<keyword evidence="4" id="KW-1185">Reference proteome</keyword>